<feature type="transmembrane region" description="Helical" evidence="1">
    <location>
        <begin position="105"/>
        <end position="126"/>
    </location>
</feature>
<dbReference type="RefSeq" id="WP_397078985.1">
    <property type="nucleotide sequence ID" value="NZ_JBITGY010000001.1"/>
</dbReference>
<dbReference type="Pfam" id="PF14087">
    <property type="entry name" value="DUF4267"/>
    <property type="match status" value="1"/>
</dbReference>
<evidence type="ECO:0000313" key="3">
    <source>
        <dbReference type="Proteomes" id="UP001612741"/>
    </source>
</evidence>
<protein>
    <submittedName>
        <fullName evidence="2">DUF4267 domain-containing protein</fullName>
    </submittedName>
</protein>
<reference evidence="2 3" key="1">
    <citation type="submission" date="2024-10" db="EMBL/GenBank/DDBJ databases">
        <title>The Natural Products Discovery Center: Release of the First 8490 Sequenced Strains for Exploring Actinobacteria Biosynthetic Diversity.</title>
        <authorList>
            <person name="Kalkreuter E."/>
            <person name="Kautsar S.A."/>
            <person name="Yang D."/>
            <person name="Bader C.D."/>
            <person name="Teijaro C.N."/>
            <person name="Fluegel L."/>
            <person name="Davis C.M."/>
            <person name="Simpson J.R."/>
            <person name="Lauterbach L."/>
            <person name="Steele A.D."/>
            <person name="Gui C."/>
            <person name="Meng S."/>
            <person name="Li G."/>
            <person name="Viehrig K."/>
            <person name="Ye F."/>
            <person name="Su P."/>
            <person name="Kiefer A.F."/>
            <person name="Nichols A."/>
            <person name="Cepeda A.J."/>
            <person name="Yan W."/>
            <person name="Fan B."/>
            <person name="Jiang Y."/>
            <person name="Adhikari A."/>
            <person name="Zheng C.-J."/>
            <person name="Schuster L."/>
            <person name="Cowan T.M."/>
            <person name="Smanski M.J."/>
            <person name="Chevrette M.G."/>
            <person name="De Carvalho L.P.S."/>
            <person name="Shen B."/>
        </authorList>
    </citation>
    <scope>NUCLEOTIDE SEQUENCE [LARGE SCALE GENOMIC DNA]</scope>
    <source>
        <strain evidence="2 3">NPDC050545</strain>
    </source>
</reference>
<evidence type="ECO:0000313" key="2">
    <source>
        <dbReference type="EMBL" id="MFI6496700.1"/>
    </source>
</evidence>
<name>A0ABW7YM51_9ACTN</name>
<sequence>MTSKKVRIAADVLTWLGALMIGYVGISYLFLPLETAPSFGLPAWPSPEAAGFLNVKGLRDLATGLIPLALLLTGQRRALGWSQMIISLVPFGDAAVILARGGSTAAALGIHALTAVVVLVTGILQLRISVISQNR</sequence>
<evidence type="ECO:0000256" key="1">
    <source>
        <dbReference type="SAM" id="Phobius"/>
    </source>
</evidence>
<keyword evidence="1" id="KW-1133">Transmembrane helix</keyword>
<keyword evidence="1" id="KW-0812">Transmembrane</keyword>
<keyword evidence="1" id="KW-0472">Membrane</keyword>
<proteinExistence type="predicted"/>
<organism evidence="2 3">
    <name type="scientific">Nonomuraea typhae</name>
    <dbReference type="NCBI Taxonomy" id="2603600"/>
    <lineage>
        <taxon>Bacteria</taxon>
        <taxon>Bacillati</taxon>
        <taxon>Actinomycetota</taxon>
        <taxon>Actinomycetes</taxon>
        <taxon>Streptosporangiales</taxon>
        <taxon>Streptosporangiaceae</taxon>
        <taxon>Nonomuraea</taxon>
    </lineage>
</organism>
<dbReference type="EMBL" id="JBITGY010000001">
    <property type="protein sequence ID" value="MFI6496700.1"/>
    <property type="molecule type" value="Genomic_DNA"/>
</dbReference>
<keyword evidence="3" id="KW-1185">Reference proteome</keyword>
<dbReference type="InterPro" id="IPR025363">
    <property type="entry name" value="DUF4267"/>
</dbReference>
<feature type="transmembrane region" description="Helical" evidence="1">
    <location>
        <begin position="12"/>
        <end position="31"/>
    </location>
</feature>
<accession>A0ABW7YM51</accession>
<dbReference type="Proteomes" id="UP001612741">
    <property type="component" value="Unassembled WGS sequence"/>
</dbReference>
<gene>
    <name evidence="2" type="ORF">ACIBG2_04925</name>
</gene>
<comment type="caution">
    <text evidence="2">The sequence shown here is derived from an EMBL/GenBank/DDBJ whole genome shotgun (WGS) entry which is preliminary data.</text>
</comment>